<dbReference type="InterPro" id="IPR028932">
    <property type="entry name" value="TerB-C"/>
</dbReference>
<reference evidence="2 3" key="2">
    <citation type="submission" date="2019-09" db="EMBL/GenBank/DDBJ databases">
        <authorList>
            <person name="Jin C."/>
        </authorList>
    </citation>
    <scope>NUCLEOTIDE SEQUENCE [LARGE SCALE GENOMIC DNA]</scope>
    <source>
        <strain evidence="2 3">BN140078</strain>
    </source>
</reference>
<organism evidence="2 3">
    <name type="scientific">Chitinophaga agrisoli</name>
    <dbReference type="NCBI Taxonomy" id="2607653"/>
    <lineage>
        <taxon>Bacteria</taxon>
        <taxon>Pseudomonadati</taxon>
        <taxon>Bacteroidota</taxon>
        <taxon>Chitinophagia</taxon>
        <taxon>Chitinophagales</taxon>
        <taxon>Chitinophagaceae</taxon>
        <taxon>Chitinophaga</taxon>
    </lineage>
</organism>
<dbReference type="Proteomes" id="UP000324611">
    <property type="component" value="Unassembled WGS sequence"/>
</dbReference>
<dbReference type="AlphaFoldDB" id="A0A5B2W2F5"/>
<evidence type="ECO:0000313" key="3">
    <source>
        <dbReference type="Proteomes" id="UP000324611"/>
    </source>
</evidence>
<accession>A0A5B2W2F5</accession>
<reference evidence="2 3" key="1">
    <citation type="submission" date="2019-09" db="EMBL/GenBank/DDBJ databases">
        <title>Chitinophaga ginsengihumi sp. nov., isolated from soil of ginseng rhizosphere.</title>
        <authorList>
            <person name="Lee J."/>
        </authorList>
    </citation>
    <scope>NUCLEOTIDE SEQUENCE [LARGE SCALE GENOMIC DNA]</scope>
    <source>
        <strain evidence="2 3">BN140078</strain>
    </source>
</reference>
<protein>
    <recommendedName>
        <fullName evidence="1">TerB-C domain-containing protein</fullName>
    </recommendedName>
</protein>
<gene>
    <name evidence="2" type="ORF">F0L74_00070</name>
</gene>
<feature type="domain" description="TerB-C" evidence="1">
    <location>
        <begin position="455"/>
        <end position="602"/>
    </location>
</feature>
<sequence>MNGLTFAATTFGKDWFSHLQAYGLETAANSWLEKTITQAYDALDTADQQVMAGIIPGTGGVAYVTCRLRERLYDAMLEPFLSQRLSVYSTKEIFYELISTRKEQVSLLQQHTEAVTAAEPEDAIIDVTEDAIIDITSEERPIVYDTVSEAATTADTGAAGEDDPDNGAYEEESWKLGHKYKATLGLSSQEAGWLNKFFNPCNSFLAVEGCCIATIRLYLHCMKKLNAALMKKGKTLSKEAKLFRDLLQLPSNANPYTVTYERQNFESQIYLTIFKRAENAVREFYQHKRKIGQAFPFAAYAARFEKAFGALTTEILNDSDHAIPLPDRETELQLNKMNVNRWKASFDQWVSTLNENNAAQIADQVTRLCAANVQNDTLENIYYEASKSFARVDKEMAVRFYLHYIYTDLHSEKIDNRQLGKTIQKNLFASTEQLQAFEVIANQLIASKDLPAALTAVATIYEKKRRRINLDDAAIAAVRDLNRETVERLNVILQEDEEEMATAGEEITIQLHSAAPAVSSTENIVFVTGLDLNDHQRDLLTLFRDNDCSLPAGEVISYARSRKLFKNQLIESINDCCYEQLDDILIEEAEDRYEMNAFYYQKIINLC</sequence>
<dbReference type="EMBL" id="VUOC01000001">
    <property type="protein sequence ID" value="KAA2244419.1"/>
    <property type="molecule type" value="Genomic_DNA"/>
</dbReference>
<evidence type="ECO:0000259" key="1">
    <source>
        <dbReference type="Pfam" id="PF15615"/>
    </source>
</evidence>
<name>A0A5B2W2F5_9BACT</name>
<evidence type="ECO:0000313" key="2">
    <source>
        <dbReference type="EMBL" id="KAA2244419.1"/>
    </source>
</evidence>
<comment type="caution">
    <text evidence="2">The sequence shown here is derived from an EMBL/GenBank/DDBJ whole genome shotgun (WGS) entry which is preliminary data.</text>
</comment>
<keyword evidence="3" id="KW-1185">Reference proteome</keyword>
<dbReference type="Pfam" id="PF15615">
    <property type="entry name" value="TerB_C"/>
    <property type="match status" value="1"/>
</dbReference>
<proteinExistence type="predicted"/>
<dbReference type="RefSeq" id="WP_149835817.1">
    <property type="nucleotide sequence ID" value="NZ_VUOC01000001.1"/>
</dbReference>